<proteinExistence type="inferred from homology"/>
<evidence type="ECO:0000256" key="6">
    <source>
        <dbReference type="ARBA" id="ARBA00054546"/>
    </source>
</evidence>
<dbReference type="GO" id="GO:0042802">
    <property type="term" value="F:identical protein binding"/>
    <property type="evidence" value="ECO:0007669"/>
    <property type="project" value="UniProtKB-ARBA"/>
</dbReference>
<comment type="similarity">
    <text evidence="1 8">Belongs to the ferritin family. Prokaryotic subfamily.</text>
</comment>
<dbReference type="InterPro" id="IPR041719">
    <property type="entry name" value="Ferritin_prok"/>
</dbReference>
<evidence type="ECO:0000256" key="5">
    <source>
        <dbReference type="ARBA" id="ARBA00023004"/>
    </source>
</evidence>
<dbReference type="PROSITE" id="PS50905">
    <property type="entry name" value="FERRITIN_LIKE"/>
    <property type="match status" value="1"/>
</dbReference>
<dbReference type="GO" id="GO:0005829">
    <property type="term" value="C:cytosol"/>
    <property type="evidence" value="ECO:0007669"/>
    <property type="project" value="TreeGrafter"/>
</dbReference>
<evidence type="ECO:0000259" key="9">
    <source>
        <dbReference type="PROSITE" id="PS50905"/>
    </source>
</evidence>
<feature type="domain" description="Ferritin-like diiron" evidence="9">
    <location>
        <begin position="1"/>
        <end position="145"/>
    </location>
</feature>
<feature type="binding site" evidence="7">
    <location>
        <position position="17"/>
    </location>
    <ligand>
        <name>Fe cation</name>
        <dbReference type="ChEBI" id="CHEBI:24875"/>
        <label>1</label>
    </ligand>
</feature>
<dbReference type="FunFam" id="1.20.1260.10:FF:000001">
    <property type="entry name" value="Non-heme ferritin"/>
    <property type="match status" value="1"/>
</dbReference>
<feature type="binding site" evidence="7">
    <location>
        <position position="94"/>
    </location>
    <ligand>
        <name>Fe cation</name>
        <dbReference type="ChEBI" id="CHEBI:24875"/>
        <label>1</label>
    </ligand>
</feature>
<dbReference type="InterPro" id="IPR008331">
    <property type="entry name" value="Ferritin_DPS_dom"/>
</dbReference>
<name>A0A948X619_9BACT</name>
<dbReference type="Proteomes" id="UP000784286">
    <property type="component" value="Unassembled WGS sequence"/>
</dbReference>
<feature type="binding site" evidence="7">
    <location>
        <position position="127"/>
    </location>
    <ligand>
        <name>Fe cation</name>
        <dbReference type="ChEBI" id="CHEBI:24875"/>
        <label>1</label>
    </ligand>
</feature>
<gene>
    <name evidence="10" type="ORF">H9928_05910</name>
</gene>
<comment type="caution">
    <text evidence="10">The sequence shown here is derived from an EMBL/GenBank/DDBJ whole genome shotgun (WGS) entry which is preliminary data.</text>
</comment>
<comment type="subcellular location">
    <subcellularLocation>
        <location evidence="8">Cytoplasm</location>
    </subcellularLocation>
</comment>
<keyword evidence="3 7" id="KW-0479">Metal-binding</keyword>
<comment type="catalytic activity">
    <reaction evidence="8">
        <text>4 Fe(2+) + O2 + 6 H2O = 4 iron(III) oxide-hydroxide + 12 H(+)</text>
        <dbReference type="Rhea" id="RHEA:11972"/>
        <dbReference type="ChEBI" id="CHEBI:15377"/>
        <dbReference type="ChEBI" id="CHEBI:15378"/>
        <dbReference type="ChEBI" id="CHEBI:15379"/>
        <dbReference type="ChEBI" id="CHEBI:29033"/>
        <dbReference type="ChEBI" id="CHEBI:78619"/>
        <dbReference type="EC" id="1.16.3.2"/>
    </reaction>
</comment>
<evidence type="ECO:0000256" key="1">
    <source>
        <dbReference type="ARBA" id="ARBA00006950"/>
    </source>
</evidence>
<organism evidence="10 11">
    <name type="scientific">Candidatus Phocaeicola excrementipullorum</name>
    <dbReference type="NCBI Taxonomy" id="2838731"/>
    <lineage>
        <taxon>Bacteria</taxon>
        <taxon>Pseudomonadati</taxon>
        <taxon>Bacteroidota</taxon>
        <taxon>Bacteroidia</taxon>
        <taxon>Bacteroidales</taxon>
        <taxon>Bacteroidaceae</taxon>
        <taxon>Phocaeicola</taxon>
    </lineage>
</organism>
<dbReference type="SUPFAM" id="SSF47240">
    <property type="entry name" value="Ferritin-like"/>
    <property type="match status" value="1"/>
</dbReference>
<evidence type="ECO:0000256" key="2">
    <source>
        <dbReference type="ARBA" id="ARBA00022434"/>
    </source>
</evidence>
<evidence type="ECO:0000256" key="4">
    <source>
        <dbReference type="ARBA" id="ARBA00023002"/>
    </source>
</evidence>
<evidence type="ECO:0000313" key="11">
    <source>
        <dbReference type="Proteomes" id="UP000784286"/>
    </source>
</evidence>
<protein>
    <recommendedName>
        <fullName evidence="8">Ferritin</fullName>
        <ecNumber evidence="8">1.16.3.2</ecNumber>
    </recommendedName>
</protein>
<reference evidence="10" key="2">
    <citation type="submission" date="2021-04" db="EMBL/GenBank/DDBJ databases">
        <authorList>
            <person name="Gilroy R."/>
        </authorList>
    </citation>
    <scope>NUCLEOTIDE SEQUENCE</scope>
    <source>
        <strain evidence="10">8470</strain>
    </source>
</reference>
<dbReference type="Gene3D" id="1.20.1260.10">
    <property type="match status" value="1"/>
</dbReference>
<evidence type="ECO:0000256" key="7">
    <source>
        <dbReference type="PIRSR" id="PIRSR601519-1"/>
    </source>
</evidence>
<dbReference type="Pfam" id="PF00210">
    <property type="entry name" value="Ferritin"/>
    <property type="match status" value="1"/>
</dbReference>
<dbReference type="GO" id="GO:0008198">
    <property type="term" value="F:ferrous iron binding"/>
    <property type="evidence" value="ECO:0007669"/>
    <property type="project" value="TreeGrafter"/>
</dbReference>
<dbReference type="GO" id="GO:0006879">
    <property type="term" value="P:intracellular iron ion homeostasis"/>
    <property type="evidence" value="ECO:0007669"/>
    <property type="project" value="UniProtKB-KW"/>
</dbReference>
<dbReference type="EMBL" id="JAHLFJ010000055">
    <property type="protein sequence ID" value="MBU3856078.1"/>
    <property type="molecule type" value="Genomic_DNA"/>
</dbReference>
<dbReference type="CDD" id="cd01055">
    <property type="entry name" value="Nonheme_Ferritin"/>
    <property type="match status" value="1"/>
</dbReference>
<sequence length="162" mass="18312">MISEKLQNAINDQINAEMWSSNLYLSMSFYLQSEGFDGFASWMRKQSQEELQHAYDLADYVAKRGGVAKVDKIDVVPQGWGSVLEVFEHVYKHECHVSELIDELVNVASGEKDKASQDFLWGYVREQVEEEATAQGIVEKLRKCGDGAGILYLDEQLGKSRA</sequence>
<dbReference type="PANTHER" id="PTHR11431:SF127">
    <property type="entry name" value="BACTERIAL NON-HEME FERRITIN"/>
    <property type="match status" value="1"/>
</dbReference>
<dbReference type="InterPro" id="IPR001519">
    <property type="entry name" value="Ferritin"/>
</dbReference>
<keyword evidence="8" id="KW-0963">Cytoplasm</keyword>
<reference evidence="10" key="1">
    <citation type="journal article" date="2021" name="PeerJ">
        <title>Extensive microbial diversity within the chicken gut microbiome revealed by metagenomics and culture.</title>
        <authorList>
            <person name="Gilroy R."/>
            <person name="Ravi A."/>
            <person name="Getino M."/>
            <person name="Pursley I."/>
            <person name="Horton D.L."/>
            <person name="Alikhan N.F."/>
            <person name="Baker D."/>
            <person name="Gharbi K."/>
            <person name="Hall N."/>
            <person name="Watson M."/>
            <person name="Adriaenssens E.M."/>
            <person name="Foster-Nyarko E."/>
            <person name="Jarju S."/>
            <person name="Secka A."/>
            <person name="Antonio M."/>
            <person name="Oren A."/>
            <person name="Chaudhuri R.R."/>
            <person name="La Ragione R."/>
            <person name="Hildebrand F."/>
            <person name="Pallen M.J."/>
        </authorList>
    </citation>
    <scope>NUCLEOTIDE SEQUENCE</scope>
    <source>
        <strain evidence="10">8470</strain>
    </source>
</reference>
<dbReference type="AlphaFoldDB" id="A0A948X619"/>
<evidence type="ECO:0000256" key="8">
    <source>
        <dbReference type="RuleBase" id="RU361145"/>
    </source>
</evidence>
<dbReference type="GO" id="GO:0006826">
    <property type="term" value="P:iron ion transport"/>
    <property type="evidence" value="ECO:0007669"/>
    <property type="project" value="InterPro"/>
</dbReference>
<evidence type="ECO:0000313" key="10">
    <source>
        <dbReference type="EMBL" id="MBU3856078.1"/>
    </source>
</evidence>
<dbReference type="GO" id="GO:0008199">
    <property type="term" value="F:ferric iron binding"/>
    <property type="evidence" value="ECO:0007669"/>
    <property type="project" value="InterPro"/>
</dbReference>
<accession>A0A948X619</accession>
<dbReference type="InterPro" id="IPR012347">
    <property type="entry name" value="Ferritin-like"/>
</dbReference>
<evidence type="ECO:0000256" key="3">
    <source>
        <dbReference type="ARBA" id="ARBA00022723"/>
    </source>
</evidence>
<keyword evidence="2 8" id="KW-0409">Iron storage</keyword>
<dbReference type="GO" id="GO:0004322">
    <property type="term" value="F:ferroxidase activity"/>
    <property type="evidence" value="ECO:0007669"/>
    <property type="project" value="TreeGrafter"/>
</dbReference>
<comment type="function">
    <text evidence="8">Iron-storage protein.</text>
</comment>
<comment type="function">
    <text evidence="6">May alleviate iron toxicity in the presence of oxygen.</text>
</comment>
<feature type="binding site" evidence="7">
    <location>
        <position position="50"/>
    </location>
    <ligand>
        <name>Fe cation</name>
        <dbReference type="ChEBI" id="CHEBI:24875"/>
        <label>1</label>
    </ligand>
</feature>
<dbReference type="EC" id="1.16.3.2" evidence="8"/>
<dbReference type="InterPro" id="IPR009040">
    <property type="entry name" value="Ferritin-like_diiron"/>
</dbReference>
<keyword evidence="4" id="KW-0560">Oxidoreductase</keyword>
<feature type="binding site" evidence="7">
    <location>
        <position position="53"/>
    </location>
    <ligand>
        <name>Fe cation</name>
        <dbReference type="ChEBI" id="CHEBI:24875"/>
        <label>1</label>
    </ligand>
</feature>
<dbReference type="InterPro" id="IPR009078">
    <property type="entry name" value="Ferritin-like_SF"/>
</dbReference>
<dbReference type="PANTHER" id="PTHR11431">
    <property type="entry name" value="FERRITIN"/>
    <property type="match status" value="1"/>
</dbReference>
<keyword evidence="5 7" id="KW-0408">Iron</keyword>